<feature type="compositionally biased region" description="Polar residues" evidence="6">
    <location>
        <begin position="785"/>
        <end position="794"/>
    </location>
</feature>
<feature type="compositionally biased region" description="Basic residues" evidence="6">
    <location>
        <begin position="679"/>
        <end position="692"/>
    </location>
</feature>
<dbReference type="CDD" id="cd00122">
    <property type="entry name" value="MBD"/>
    <property type="match status" value="1"/>
</dbReference>
<feature type="compositionally biased region" description="Polar residues" evidence="6">
    <location>
        <begin position="252"/>
        <end position="266"/>
    </location>
</feature>
<feature type="compositionally biased region" description="Polar residues" evidence="6">
    <location>
        <begin position="468"/>
        <end position="479"/>
    </location>
</feature>
<comment type="subcellular location">
    <subcellularLocation>
        <location evidence="1">Nucleus</location>
    </subcellularLocation>
</comment>
<protein>
    <submittedName>
        <fullName evidence="8">Putative DNA-binding domain-containing protein</fullName>
    </submittedName>
</protein>
<evidence type="ECO:0000256" key="3">
    <source>
        <dbReference type="ARBA" id="ARBA00023125"/>
    </source>
</evidence>
<organism evidence="8 9">
    <name type="scientific">Lupinus albus</name>
    <name type="common">White lupine</name>
    <name type="synonym">Lupinus termis</name>
    <dbReference type="NCBI Taxonomy" id="3870"/>
    <lineage>
        <taxon>Eukaryota</taxon>
        <taxon>Viridiplantae</taxon>
        <taxon>Streptophyta</taxon>
        <taxon>Embryophyta</taxon>
        <taxon>Tracheophyta</taxon>
        <taxon>Spermatophyta</taxon>
        <taxon>Magnoliopsida</taxon>
        <taxon>eudicotyledons</taxon>
        <taxon>Gunneridae</taxon>
        <taxon>Pentapetalae</taxon>
        <taxon>rosids</taxon>
        <taxon>fabids</taxon>
        <taxon>Fabales</taxon>
        <taxon>Fabaceae</taxon>
        <taxon>Papilionoideae</taxon>
        <taxon>50 kb inversion clade</taxon>
        <taxon>genistoids sensu lato</taxon>
        <taxon>core genistoids</taxon>
        <taxon>Genisteae</taxon>
        <taxon>Lupinus</taxon>
    </lineage>
</organism>
<reference evidence="9" key="1">
    <citation type="journal article" date="2020" name="Nat. Commun.">
        <title>Genome sequence of the cluster root forming white lupin.</title>
        <authorList>
            <person name="Hufnagel B."/>
            <person name="Marques A."/>
            <person name="Soriano A."/>
            <person name="Marques L."/>
            <person name="Divol F."/>
            <person name="Doumas P."/>
            <person name="Sallet E."/>
            <person name="Mancinotti D."/>
            <person name="Carrere S."/>
            <person name="Marande W."/>
            <person name="Arribat S."/>
            <person name="Keller J."/>
            <person name="Huneau C."/>
            <person name="Blein T."/>
            <person name="Aime D."/>
            <person name="Laguerre M."/>
            <person name="Taylor J."/>
            <person name="Schubert V."/>
            <person name="Nelson M."/>
            <person name="Geu-Flores F."/>
            <person name="Crespi M."/>
            <person name="Gallardo-Guerrero K."/>
            <person name="Delaux P.-M."/>
            <person name="Salse J."/>
            <person name="Berges H."/>
            <person name="Guyot R."/>
            <person name="Gouzy J."/>
            <person name="Peret B."/>
        </authorList>
    </citation>
    <scope>NUCLEOTIDE SEQUENCE [LARGE SCALE GENOMIC DNA]</scope>
    <source>
        <strain evidence="9">cv. Amiga</strain>
    </source>
</reference>
<keyword evidence="5" id="KW-0539">Nucleus</keyword>
<evidence type="ECO:0000313" key="8">
    <source>
        <dbReference type="EMBL" id="KAE9597740.1"/>
    </source>
</evidence>
<feature type="compositionally biased region" description="Polar residues" evidence="6">
    <location>
        <begin position="663"/>
        <end position="678"/>
    </location>
</feature>
<dbReference type="Gene3D" id="3.30.890.10">
    <property type="entry name" value="Methyl-cpg-binding Protein 2, Chain A"/>
    <property type="match status" value="2"/>
</dbReference>
<keyword evidence="9" id="KW-1185">Reference proteome</keyword>
<dbReference type="EMBL" id="WOCE01000016">
    <property type="protein sequence ID" value="KAE9597740.1"/>
    <property type="molecule type" value="Genomic_DNA"/>
</dbReference>
<evidence type="ECO:0000256" key="4">
    <source>
        <dbReference type="ARBA" id="ARBA00023163"/>
    </source>
</evidence>
<feature type="region of interest" description="Disordered" evidence="6">
    <location>
        <begin position="1"/>
        <end position="42"/>
    </location>
</feature>
<feature type="region of interest" description="Disordered" evidence="6">
    <location>
        <begin position="455"/>
        <end position="479"/>
    </location>
</feature>
<feature type="compositionally biased region" description="Basic and acidic residues" evidence="6">
    <location>
        <begin position="750"/>
        <end position="784"/>
    </location>
</feature>
<feature type="compositionally biased region" description="Basic and acidic residues" evidence="6">
    <location>
        <begin position="795"/>
        <end position="808"/>
    </location>
</feature>
<accession>A0A6A4P791</accession>
<evidence type="ECO:0000256" key="1">
    <source>
        <dbReference type="ARBA" id="ARBA00004123"/>
    </source>
</evidence>
<feature type="region of interest" description="Disordered" evidence="6">
    <location>
        <begin position="662"/>
        <end position="696"/>
    </location>
</feature>
<dbReference type="OrthoDB" id="10072024at2759"/>
<dbReference type="InterPro" id="IPR038945">
    <property type="entry name" value="MBD13-like"/>
</dbReference>
<dbReference type="SUPFAM" id="SSF54171">
    <property type="entry name" value="DNA-binding domain"/>
    <property type="match status" value="2"/>
</dbReference>
<dbReference type="PROSITE" id="PS50982">
    <property type="entry name" value="MBD"/>
    <property type="match status" value="2"/>
</dbReference>
<proteinExistence type="predicted"/>
<evidence type="ECO:0000256" key="2">
    <source>
        <dbReference type="ARBA" id="ARBA00023015"/>
    </source>
</evidence>
<feature type="domain" description="MBD" evidence="7">
    <location>
        <begin position="29"/>
        <end position="97"/>
    </location>
</feature>
<dbReference type="GO" id="GO:0003677">
    <property type="term" value="F:DNA binding"/>
    <property type="evidence" value="ECO:0007669"/>
    <property type="project" value="UniProtKB-KW"/>
</dbReference>
<keyword evidence="2" id="KW-0805">Transcription regulation</keyword>
<feature type="domain" description="MBD" evidence="7">
    <location>
        <begin position="177"/>
        <end position="244"/>
    </location>
</feature>
<dbReference type="Proteomes" id="UP000447434">
    <property type="component" value="Chromosome 16"/>
</dbReference>
<evidence type="ECO:0000256" key="5">
    <source>
        <dbReference type="ARBA" id="ARBA00023242"/>
    </source>
</evidence>
<keyword evidence="3 8" id="KW-0238">DNA-binding</keyword>
<dbReference type="Pfam" id="PF01429">
    <property type="entry name" value="MBD"/>
    <property type="match status" value="2"/>
</dbReference>
<dbReference type="PANTHER" id="PTHR34067">
    <property type="entry name" value="OS04G0193200 PROTEIN"/>
    <property type="match status" value="1"/>
</dbReference>
<evidence type="ECO:0000256" key="6">
    <source>
        <dbReference type="SAM" id="MobiDB-lite"/>
    </source>
</evidence>
<feature type="compositionally biased region" description="Basic and acidic residues" evidence="6">
    <location>
        <begin position="111"/>
        <end position="139"/>
    </location>
</feature>
<feature type="compositionally biased region" description="Basic and acidic residues" evidence="6">
    <location>
        <begin position="455"/>
        <end position="467"/>
    </location>
</feature>
<feature type="compositionally biased region" description="Polar residues" evidence="6">
    <location>
        <begin position="15"/>
        <end position="27"/>
    </location>
</feature>
<feature type="region of interest" description="Disordered" evidence="6">
    <location>
        <begin position="240"/>
        <end position="266"/>
    </location>
</feature>
<comment type="caution">
    <text evidence="8">The sequence shown here is derived from an EMBL/GenBank/DDBJ whole genome shotgun (WGS) entry which is preliminary data.</text>
</comment>
<feature type="compositionally biased region" description="Basic and acidic residues" evidence="6">
    <location>
        <begin position="1"/>
        <end position="11"/>
    </location>
</feature>
<evidence type="ECO:0000313" key="9">
    <source>
        <dbReference type="Proteomes" id="UP000447434"/>
    </source>
</evidence>
<keyword evidence="4" id="KW-0804">Transcription</keyword>
<dbReference type="PANTHER" id="PTHR34067:SF20">
    <property type="entry name" value="OS08G0206700 PROTEIN"/>
    <property type="match status" value="1"/>
</dbReference>
<dbReference type="AlphaFoldDB" id="A0A6A4P791"/>
<dbReference type="GO" id="GO:0005634">
    <property type="term" value="C:nucleus"/>
    <property type="evidence" value="ECO:0007669"/>
    <property type="project" value="UniProtKB-SubCell"/>
</dbReference>
<sequence>MEKSDIDKSEDTNVPIKSNMQCHSKQQIVEKPNEHPEWLPDGWDMDIRTRKSGPHMGSPYKCYTDPLKRYTFYSKPEVLRYLENIKDNNYTIEKGKKCTNAHSPRNIMVKEKGKRKEKEKGKEKEEGNSCTSNKEKECTNTHTPNNVVDEKEKEKEDNSCTSKKDKKCTTTHPRSNVVVEKSNVEDLPPGWIKEVKERKVGNGIKKDPFYTDPVSGYVFRSKKDVLRYLESGDIRTCAFRPSRRQIQDEDASNPSSAAKRQKPNQSALEKQLFAGKEIFDKSNLELSDANRSRKGQHAKVPSGVMVASVPTGEFVVKMHSLEDGAESPPEMRKMSDPDYVQEKEHVIVMENANEKNHNGVSKKEFSVHHRFSPRLSGAGPVHLENNVIKEHTPQVPRRNLRKSRTTLDADMENTSSLHLKGVPKFEQVHKIQEVINTSHNLSDDQLVSKEQPHLLETDKAEDNKPETRASSNKSSNKIVHNTPRRASKRLAGFELDLMSNSISCDKAPKNKSKMSKDEVNAEIHKSEVGAAAGLADHAPIKVESENKIKSHKIQPSTYGGLGIVEDEEMGDAKSEPQLSFAFHYSWSDPSLESAINTLMGVLPDKDSVDNQPTTVLETDIPKTPINSVTGRSDRNPTLEFATNTLTSVPLAEGSVDYGLTVAPGTNTPKTSFDNVTGSRNRKPQVRSNKSKNKKELTVPMRVSKRLAGLEPEVRPSERAVEYVSRKSCKEEPIATVTATATATLTNGASDHLDAGEKTKATPHASDRLKTEVLGESSNKREKSLDAQTVPNEQLQKGELEKMGDERSEQLKKVEAEDICDERSESQFPLLFGDPWSDPCLEFAIKTLTGALPVEAPTDILHGRTPNIYNFSNNGLHESVVTSINFKAHDNSNQSQNKKELNMVSQPSTLFLGQPELRTSPTTCENASTFTIRESYNGEGNRTRSLDGEPLHSESGNVTQLVYHSRNISTPMHEWPLKENEKVLQHENITMEQPPLETKNHDTTESQLCASFMDTWSDSCLEFAFKTLTGAIPVDENLFQCGFPEPANFHDRRDGGSTLPHIGSSSLSQSDISFYHDTGMESRPEQQSSTSFSFPVLEKPNLQDCPGVDPKKHYSQWNKNFHR</sequence>
<gene>
    <name evidence="8" type="ORF">Lalb_Chr16g0389811</name>
</gene>
<feature type="region of interest" description="Disordered" evidence="6">
    <location>
        <begin position="747"/>
        <end position="808"/>
    </location>
</feature>
<feature type="compositionally biased region" description="Basic and acidic residues" evidence="6">
    <location>
        <begin position="148"/>
        <end position="158"/>
    </location>
</feature>
<dbReference type="InterPro" id="IPR016177">
    <property type="entry name" value="DNA-bd_dom_sf"/>
</dbReference>
<name>A0A6A4P791_LUPAL</name>
<feature type="region of interest" description="Disordered" evidence="6">
    <location>
        <begin position="111"/>
        <end position="172"/>
    </location>
</feature>
<dbReference type="InterPro" id="IPR001739">
    <property type="entry name" value="Methyl_CpG_DNA-bd"/>
</dbReference>
<evidence type="ECO:0000259" key="7">
    <source>
        <dbReference type="PROSITE" id="PS50982"/>
    </source>
</evidence>